<evidence type="ECO:0000313" key="2">
    <source>
        <dbReference type="EMBL" id="PFX30004.1"/>
    </source>
</evidence>
<organism evidence="2 3">
    <name type="scientific">Stylophora pistillata</name>
    <name type="common">Smooth cauliflower coral</name>
    <dbReference type="NCBI Taxonomy" id="50429"/>
    <lineage>
        <taxon>Eukaryota</taxon>
        <taxon>Metazoa</taxon>
        <taxon>Cnidaria</taxon>
        <taxon>Anthozoa</taxon>
        <taxon>Hexacorallia</taxon>
        <taxon>Scleractinia</taxon>
        <taxon>Astrocoeniina</taxon>
        <taxon>Pocilloporidae</taxon>
        <taxon>Stylophora</taxon>
    </lineage>
</organism>
<protein>
    <submittedName>
        <fullName evidence="2">Uncharacterized protein</fullName>
    </submittedName>
</protein>
<feature type="compositionally biased region" description="Basic and acidic residues" evidence="1">
    <location>
        <begin position="363"/>
        <end position="373"/>
    </location>
</feature>
<proteinExistence type="predicted"/>
<name>A0A2B4SH40_STYPI</name>
<comment type="caution">
    <text evidence="2">The sequence shown here is derived from an EMBL/GenBank/DDBJ whole genome shotgun (WGS) entry which is preliminary data.</text>
</comment>
<reference evidence="3" key="1">
    <citation type="journal article" date="2017" name="bioRxiv">
        <title>Comparative analysis of the genomes of Stylophora pistillata and Acropora digitifera provides evidence for extensive differences between species of corals.</title>
        <authorList>
            <person name="Voolstra C.R."/>
            <person name="Li Y."/>
            <person name="Liew Y.J."/>
            <person name="Baumgarten S."/>
            <person name="Zoccola D."/>
            <person name="Flot J.-F."/>
            <person name="Tambutte S."/>
            <person name="Allemand D."/>
            <person name="Aranda M."/>
        </authorList>
    </citation>
    <scope>NUCLEOTIDE SEQUENCE [LARGE SCALE GENOMIC DNA]</scope>
</reference>
<dbReference type="Proteomes" id="UP000225706">
    <property type="component" value="Unassembled WGS sequence"/>
</dbReference>
<sequence>MDDTSTENDVLTGHDVDVVDPHAFNGESYASRVARTSGLGAVPVDDLVQKIQRNENCMPQSPKTAFFTPHKQTSARSVFDALAGFHVDPTEISCLQRKMNGEIVVTFKSMRAKDRFLGLNSLLIDSQHYALQDIDRPLSFLTVYDAPFELSDLAIIKHLSPFCEVVHYRRGKHSYAPNVYNGLRHYRIAGDKFGRATASRDNGPTRVVSFLLPPPKQFTQPAENDSLPELSQLDPEQPSERPPDLIIEQPSAQPLDPVSEKLPDPVTSQLSEQPSEQLSQPSSAGSPFVTSQGFIASLKCAITSSSRRTPAKLSNDSSLACTRKSTQATLVPGKQRSSIPVPTVSSTPPVSSTLPSTTETDMETSHDLKRKSSDLSPNRKAPTEKKKGRNRNSKKYKLRKEKRVVALHRVKFVDKNLSFQEVLTDVYDGDLDVRVKCRVGFKKPGDAEPKDFVSVYLVENVGTIVNVLNANFLDFDVLDEEPQAKAIKPLNAFDVLTKAASTKILPPEMGAEEQANPTQWVELHSRLLQLAKILYPGAGFPPAEVKSSGSISCSDPVEKQYYSCKKFDLMCCRCGSTELDAPVNEDEGPIQSGSPCLSDLLGKGCQACCLRTENSNTIRRKEEEEEEETLNAASC</sequence>
<dbReference type="EMBL" id="LSMT01000057">
    <property type="protein sequence ID" value="PFX30004.1"/>
    <property type="molecule type" value="Genomic_DNA"/>
</dbReference>
<evidence type="ECO:0000256" key="1">
    <source>
        <dbReference type="SAM" id="MobiDB-lite"/>
    </source>
</evidence>
<evidence type="ECO:0000313" key="3">
    <source>
        <dbReference type="Proteomes" id="UP000225706"/>
    </source>
</evidence>
<accession>A0A2B4SH40</accession>
<feature type="region of interest" description="Disordered" evidence="1">
    <location>
        <begin position="325"/>
        <end position="395"/>
    </location>
</feature>
<feature type="region of interest" description="Disordered" evidence="1">
    <location>
        <begin position="211"/>
        <end position="287"/>
    </location>
</feature>
<dbReference type="AlphaFoldDB" id="A0A2B4SH40"/>
<keyword evidence="3" id="KW-1185">Reference proteome</keyword>
<feature type="compositionally biased region" description="Low complexity" evidence="1">
    <location>
        <begin position="337"/>
        <end position="358"/>
    </location>
</feature>
<feature type="compositionally biased region" description="Low complexity" evidence="1">
    <location>
        <begin position="268"/>
        <end position="283"/>
    </location>
</feature>
<feature type="compositionally biased region" description="Basic residues" evidence="1">
    <location>
        <begin position="386"/>
        <end position="395"/>
    </location>
</feature>
<gene>
    <name evidence="2" type="ORF">AWC38_SpisGene5191</name>
</gene>